<comment type="caution">
    <text evidence="1">The sequence shown here is derived from an EMBL/GenBank/DDBJ whole genome shotgun (WGS) entry which is preliminary data.</text>
</comment>
<keyword evidence="2" id="KW-1185">Reference proteome</keyword>
<evidence type="ECO:0008006" key="3">
    <source>
        <dbReference type="Google" id="ProtNLM"/>
    </source>
</evidence>
<dbReference type="RefSeq" id="WP_133036120.1">
    <property type="nucleotide sequence ID" value="NZ_BAABEI010000002.1"/>
</dbReference>
<dbReference type="EMBL" id="SLVX01000021">
    <property type="protein sequence ID" value="TCN37848.1"/>
    <property type="molecule type" value="Genomic_DNA"/>
</dbReference>
<gene>
    <name evidence="1" type="ORF">EV665_121115</name>
</gene>
<evidence type="ECO:0000313" key="1">
    <source>
        <dbReference type="EMBL" id="TCN37848.1"/>
    </source>
</evidence>
<proteinExistence type="predicted"/>
<protein>
    <recommendedName>
        <fullName evidence="3">N-acetyltransferase domain-containing protein</fullName>
    </recommendedName>
</protein>
<reference evidence="1 2" key="1">
    <citation type="submission" date="2019-03" db="EMBL/GenBank/DDBJ databases">
        <title>Genomic Encyclopedia of Type Strains, Phase IV (KMG-IV): sequencing the most valuable type-strain genomes for metagenomic binning, comparative biology and taxonomic classification.</title>
        <authorList>
            <person name="Goeker M."/>
        </authorList>
    </citation>
    <scope>NUCLEOTIDE SEQUENCE [LARGE SCALE GENOMIC DNA]</scope>
    <source>
        <strain evidence="1 2">DSM 18401</strain>
    </source>
</reference>
<organism evidence="1 2">
    <name type="scientific">Shinella granuli</name>
    <dbReference type="NCBI Taxonomy" id="323621"/>
    <lineage>
        <taxon>Bacteria</taxon>
        <taxon>Pseudomonadati</taxon>
        <taxon>Pseudomonadota</taxon>
        <taxon>Alphaproteobacteria</taxon>
        <taxon>Hyphomicrobiales</taxon>
        <taxon>Rhizobiaceae</taxon>
        <taxon>Shinella</taxon>
    </lineage>
</organism>
<evidence type="ECO:0000313" key="2">
    <source>
        <dbReference type="Proteomes" id="UP000295351"/>
    </source>
</evidence>
<name>A0A4R2CAU4_SHIGR</name>
<dbReference type="InterPro" id="IPR016181">
    <property type="entry name" value="Acyl_CoA_acyltransferase"/>
</dbReference>
<dbReference type="Proteomes" id="UP000295351">
    <property type="component" value="Unassembled WGS sequence"/>
</dbReference>
<accession>A0A4R2CAU4</accession>
<dbReference type="AlphaFoldDB" id="A0A4R2CAU4"/>
<sequence length="281" mass="31637">MLKLRSIDEGCLEAAAKLLREGFPSRSLAFWQRGLRRLADHNRTLGEPSVGTFLMAGEKPVGILLAIPRQDTVTGRRIVNLSSWYVEEAHRWSAARLMIAALRDEDTVYTDLTPTQAAAEVNARFGFRTFDTKVHLLVLPWTAIVGRRRNRLMALEAVPHGAIHEELMRDLAKHRELGCIVTIVAAAGRYCPVVFDIKPRKHIPTARVVFAESTDLVMDNLAGLSRMLMLRGVPFMTLQVDEGASLPHSVLLRNGMCYQVRGEWDARKIDELYSERVLLKV</sequence>
<dbReference type="SUPFAM" id="SSF55729">
    <property type="entry name" value="Acyl-CoA N-acyltransferases (Nat)"/>
    <property type="match status" value="1"/>
</dbReference>